<dbReference type="PRINTS" id="PR00260">
    <property type="entry name" value="CHEMTRNSDUCR"/>
</dbReference>
<keyword evidence="9" id="KW-1185">Reference proteome</keyword>
<dbReference type="SUPFAM" id="SSF58104">
    <property type="entry name" value="Methyl-accepting chemotaxis protein (MCP) signaling domain"/>
    <property type="match status" value="1"/>
</dbReference>
<dbReference type="InterPro" id="IPR035965">
    <property type="entry name" value="PAS-like_dom_sf"/>
</dbReference>
<comment type="similarity">
    <text evidence="2">Belongs to the methyl-accepting chemotaxis (MCP) protein family.</text>
</comment>
<dbReference type="RefSeq" id="WP_286353950.1">
    <property type="nucleotide sequence ID" value="NZ_AP027079.1"/>
</dbReference>
<keyword evidence="3" id="KW-0807">Transducer</keyword>
<evidence type="ECO:0000256" key="4">
    <source>
        <dbReference type="SAM" id="MobiDB-lite"/>
    </source>
</evidence>
<evidence type="ECO:0000256" key="1">
    <source>
        <dbReference type="ARBA" id="ARBA00022500"/>
    </source>
</evidence>
<dbReference type="InterPro" id="IPR004089">
    <property type="entry name" value="MCPsignal_dom"/>
</dbReference>
<feature type="domain" description="Methyl-accepting transducer" evidence="6">
    <location>
        <begin position="295"/>
        <end position="517"/>
    </location>
</feature>
<dbReference type="PROSITE" id="PS50112">
    <property type="entry name" value="PAS"/>
    <property type="match status" value="1"/>
</dbReference>
<feature type="transmembrane region" description="Helical" evidence="5">
    <location>
        <begin position="180"/>
        <end position="199"/>
    </location>
</feature>
<keyword evidence="5" id="KW-0472">Membrane</keyword>
<dbReference type="Pfam" id="PF00015">
    <property type="entry name" value="MCPsignal"/>
    <property type="match status" value="1"/>
</dbReference>
<dbReference type="EMBL" id="AP027079">
    <property type="protein sequence ID" value="BDU70232.1"/>
    <property type="molecule type" value="Genomic_DNA"/>
</dbReference>
<dbReference type="InterPro" id="IPR013655">
    <property type="entry name" value="PAS_fold_3"/>
</dbReference>
<dbReference type="PANTHER" id="PTHR43531">
    <property type="entry name" value="PROTEIN ICFG"/>
    <property type="match status" value="1"/>
</dbReference>
<accession>A0ABM8DT42</accession>
<dbReference type="SMART" id="SM00283">
    <property type="entry name" value="MA"/>
    <property type="match status" value="1"/>
</dbReference>
<feature type="region of interest" description="Disordered" evidence="4">
    <location>
        <begin position="1"/>
        <end position="20"/>
    </location>
</feature>
<evidence type="ECO:0000256" key="5">
    <source>
        <dbReference type="SAM" id="Phobius"/>
    </source>
</evidence>
<name>A0ABM8DT42_9BACT</name>
<feature type="compositionally biased region" description="Basic and acidic residues" evidence="4">
    <location>
        <begin position="7"/>
        <end position="16"/>
    </location>
</feature>
<feature type="region of interest" description="Disordered" evidence="4">
    <location>
        <begin position="297"/>
        <end position="321"/>
    </location>
</feature>
<evidence type="ECO:0000256" key="2">
    <source>
        <dbReference type="ARBA" id="ARBA00029447"/>
    </source>
</evidence>
<evidence type="ECO:0000256" key="3">
    <source>
        <dbReference type="PROSITE-ProRule" id="PRU00284"/>
    </source>
</evidence>
<keyword evidence="5" id="KW-0812">Transmembrane</keyword>
<evidence type="ECO:0000259" key="7">
    <source>
        <dbReference type="PROSITE" id="PS50112"/>
    </source>
</evidence>
<evidence type="ECO:0008006" key="10">
    <source>
        <dbReference type="Google" id="ProtNLM"/>
    </source>
</evidence>
<feature type="transmembrane region" description="Helical" evidence="5">
    <location>
        <begin position="205"/>
        <end position="227"/>
    </location>
</feature>
<dbReference type="Gene3D" id="1.10.287.950">
    <property type="entry name" value="Methyl-accepting chemotaxis protein"/>
    <property type="match status" value="1"/>
</dbReference>
<feature type="domain" description="PAS" evidence="7">
    <location>
        <begin position="46"/>
        <end position="71"/>
    </location>
</feature>
<dbReference type="SMART" id="SM00086">
    <property type="entry name" value="PAC"/>
    <property type="match status" value="1"/>
</dbReference>
<dbReference type="PROSITE" id="PS50111">
    <property type="entry name" value="CHEMOTAXIS_TRANSDUC_2"/>
    <property type="match status" value="1"/>
</dbReference>
<dbReference type="CDD" id="cd00130">
    <property type="entry name" value="PAS"/>
    <property type="match status" value="1"/>
</dbReference>
<dbReference type="InterPro" id="IPR000014">
    <property type="entry name" value="PAS"/>
</dbReference>
<gene>
    <name evidence="8" type="ORF">GETHOR_23330</name>
</gene>
<dbReference type="InterPro" id="IPR051310">
    <property type="entry name" value="MCP_chemotaxis"/>
</dbReference>
<dbReference type="Pfam" id="PF08447">
    <property type="entry name" value="PAS_3"/>
    <property type="match status" value="1"/>
</dbReference>
<dbReference type="Proteomes" id="UP001242010">
    <property type="component" value="Chromosome"/>
</dbReference>
<dbReference type="NCBIfam" id="TIGR00229">
    <property type="entry name" value="sensory_box"/>
    <property type="match status" value="1"/>
</dbReference>
<dbReference type="InterPro" id="IPR004090">
    <property type="entry name" value="Chemotax_Me-accpt_rcpt"/>
</dbReference>
<dbReference type="PANTHER" id="PTHR43531:SF11">
    <property type="entry name" value="METHYL-ACCEPTING CHEMOTAXIS PROTEIN 3"/>
    <property type="match status" value="1"/>
</dbReference>
<keyword evidence="5" id="KW-1133">Transmembrane helix</keyword>
<keyword evidence="1" id="KW-0145">Chemotaxis</keyword>
<proteinExistence type="inferred from homology"/>
<dbReference type="SMART" id="SM00091">
    <property type="entry name" value="PAS"/>
    <property type="match status" value="1"/>
</dbReference>
<organism evidence="8 9">
    <name type="scientific">Geothrix oryzae</name>
    <dbReference type="NCBI Taxonomy" id="2927975"/>
    <lineage>
        <taxon>Bacteria</taxon>
        <taxon>Pseudomonadati</taxon>
        <taxon>Acidobacteriota</taxon>
        <taxon>Holophagae</taxon>
        <taxon>Holophagales</taxon>
        <taxon>Holophagaceae</taxon>
        <taxon>Geothrix</taxon>
    </lineage>
</organism>
<evidence type="ECO:0000259" key="6">
    <source>
        <dbReference type="PROSITE" id="PS50111"/>
    </source>
</evidence>
<evidence type="ECO:0000313" key="9">
    <source>
        <dbReference type="Proteomes" id="UP001242010"/>
    </source>
</evidence>
<sequence length="546" mass="58236">MLSPLASRERARHPPQEIHPTMRTNLPVTAVEHHIQEGTFVVSKTDLAGVITFVNSEFLRISGFTEQELIGAPQNIVRHPDMPAAAFADLWATIKAGKHWHGMVKNRCKNGDFYWVDAAVSPIHDRGKVTGYVSIRSRPSRAQIDQAVHTYGLLNQGRTLESTYHKPFILLPNLGLRAKIQLSFAVAAGAMLLAAALGWRMGGGAWALGLGLLVGVPAGLGLGRLLAHSLEAQFGGDPAEAMAILQNMAEGDLSASITTREGDVTSVLAHIRAMQQRFKSMVNRLRFEATEVASSAEALSASTTQMTGATEEIARSTEGQRATSENLASAITELSASVTQVASNARQGQKQAEEAVQAAVEGDQAGEAAMAAMAEVEAATAEVVKAVQVIQEIARQTNLLSLNAAIEAAHAGQVGKGFAVVAEEVRKLAERSATAAEEIGHLIHASNRAVQSGRATVQDAVNSLDQIRDRIRILQSLTLEISSATEEQAKTSTEVADQVEQGAQVAIRNAASTLQLSATVEDTSRTTREQARIAHGLLDLVDQFKV</sequence>
<dbReference type="InterPro" id="IPR001610">
    <property type="entry name" value="PAC"/>
</dbReference>
<reference evidence="9" key="1">
    <citation type="journal article" date="2023" name="Int. J. Syst. Evol. Microbiol.">
        <title>Mesoterricola silvestris gen. nov., sp. nov., Mesoterricola sediminis sp. nov., Geothrix oryzae sp. nov., Geothrix edaphica sp. nov., Geothrix rubra sp. nov., and Geothrix limicola sp. nov., six novel members of Acidobacteriota isolated from soils.</title>
        <authorList>
            <person name="Itoh H."/>
            <person name="Sugisawa Y."/>
            <person name="Mise K."/>
            <person name="Xu Z."/>
            <person name="Kuniyasu M."/>
            <person name="Ushijima N."/>
            <person name="Kawano K."/>
            <person name="Kobayashi E."/>
            <person name="Shiratori Y."/>
            <person name="Masuda Y."/>
            <person name="Senoo K."/>
        </authorList>
    </citation>
    <scope>NUCLEOTIDE SEQUENCE [LARGE SCALE GENOMIC DNA]</scope>
    <source>
        <strain evidence="9">Red222</strain>
    </source>
</reference>
<evidence type="ECO:0000313" key="8">
    <source>
        <dbReference type="EMBL" id="BDU70232.1"/>
    </source>
</evidence>
<protein>
    <recommendedName>
        <fullName evidence="10">Methyl-accepting chemotaxis sensory transducer with Pas/Pac sensor</fullName>
    </recommendedName>
</protein>
<dbReference type="SUPFAM" id="SSF55785">
    <property type="entry name" value="PYP-like sensor domain (PAS domain)"/>
    <property type="match status" value="1"/>
</dbReference>
<dbReference type="Gene3D" id="3.30.450.20">
    <property type="entry name" value="PAS domain"/>
    <property type="match status" value="1"/>
</dbReference>